<dbReference type="InterPro" id="IPR018727">
    <property type="entry name" value="DUF2267"/>
</dbReference>
<protein>
    <submittedName>
        <fullName evidence="1">DUF2267 domain-containing protein</fullName>
    </submittedName>
</protein>
<dbReference type="RefSeq" id="WP_129330973.1">
    <property type="nucleotide sequence ID" value="NZ_SDVB01000170.1"/>
</dbReference>
<dbReference type="AlphaFoldDB" id="A0A4Q2TF92"/>
<dbReference type="Gene3D" id="1.10.490.110">
    <property type="entry name" value="Uncharacterized conserved protein DUF2267"/>
    <property type="match status" value="1"/>
</dbReference>
<name>A0A4Q2TF92_9HYPH</name>
<dbReference type="OrthoDB" id="20942at2"/>
<dbReference type="EMBL" id="SDVB01000170">
    <property type="protein sequence ID" value="RYC17360.1"/>
    <property type="molecule type" value="Genomic_DNA"/>
</dbReference>
<proteinExistence type="predicted"/>
<gene>
    <name evidence="1" type="ORF">EUU22_05035</name>
</gene>
<evidence type="ECO:0000313" key="2">
    <source>
        <dbReference type="Proteomes" id="UP000291088"/>
    </source>
</evidence>
<dbReference type="InterPro" id="IPR038282">
    <property type="entry name" value="DUF2267_sf"/>
</dbReference>
<dbReference type="Pfam" id="PF10025">
    <property type="entry name" value="DUF2267"/>
    <property type="match status" value="1"/>
</dbReference>
<accession>A0A4Q2TF92</accession>
<organism evidence="1 2">
    <name type="scientific">Ciceribacter ferrooxidans</name>
    <dbReference type="NCBI Taxonomy" id="2509717"/>
    <lineage>
        <taxon>Bacteria</taxon>
        <taxon>Pseudomonadati</taxon>
        <taxon>Pseudomonadota</taxon>
        <taxon>Alphaproteobacteria</taxon>
        <taxon>Hyphomicrobiales</taxon>
        <taxon>Rhizobiaceae</taxon>
        <taxon>Ciceribacter</taxon>
    </lineage>
</organism>
<keyword evidence="2" id="KW-1185">Reference proteome</keyword>
<comment type="caution">
    <text evidence="1">The sequence shown here is derived from an EMBL/GenBank/DDBJ whole genome shotgun (WGS) entry which is preliminary data.</text>
</comment>
<dbReference type="Proteomes" id="UP000291088">
    <property type="component" value="Unassembled WGS sequence"/>
</dbReference>
<evidence type="ECO:0000313" key="1">
    <source>
        <dbReference type="EMBL" id="RYC17360.1"/>
    </source>
</evidence>
<sequence>MTVPMEYREATRDFESFLIAVRDRAGLATTNQAFTMVDGVLRTFRRRLEPAEAIAFAQVLPACLRALFIRDWDLDEPRKTFDTREAMTLEVKALRSEHNLSTESAIADVASVLRETLDIAVLDQALAGLPAGAKRFWLT</sequence>
<reference evidence="1 2" key="1">
    <citation type="submission" date="2019-01" db="EMBL/GenBank/DDBJ databases">
        <authorList>
            <person name="Deng T."/>
        </authorList>
    </citation>
    <scope>NUCLEOTIDE SEQUENCE [LARGE SCALE GENOMIC DNA]</scope>
    <source>
        <strain evidence="1 2">F8825</strain>
    </source>
</reference>